<dbReference type="PROSITE" id="PS51257">
    <property type="entry name" value="PROKAR_LIPOPROTEIN"/>
    <property type="match status" value="1"/>
</dbReference>
<keyword evidence="2" id="KW-0489">Methyltransferase</keyword>
<reference evidence="2 3" key="1">
    <citation type="submission" date="2018-11" db="EMBL/GenBank/DDBJ databases">
        <title>Genome sequencing of Lautropia sp. KCOM 2505 (= ChDC F240).</title>
        <authorList>
            <person name="Kook J.-K."/>
            <person name="Park S.-N."/>
            <person name="Lim Y.K."/>
        </authorList>
    </citation>
    <scope>NUCLEOTIDE SEQUENCE [LARGE SCALE GENOMIC DNA]</scope>
    <source>
        <strain evidence="2 3">KCOM 2505</strain>
    </source>
</reference>
<evidence type="ECO:0000256" key="1">
    <source>
        <dbReference type="SAM" id="MobiDB-lite"/>
    </source>
</evidence>
<dbReference type="GO" id="GO:0032259">
    <property type="term" value="P:methylation"/>
    <property type="evidence" value="ECO:0007669"/>
    <property type="project" value="UniProtKB-KW"/>
</dbReference>
<keyword evidence="2" id="KW-0808">Transferase</keyword>
<dbReference type="InterPro" id="IPR027612">
    <property type="entry name" value="Put_MTase_LIC12133"/>
</dbReference>
<name>A0A3R8LSM0_9BURK</name>
<comment type="caution">
    <text evidence="2">The sequence shown here is derived from an EMBL/GenBank/DDBJ whole genome shotgun (WGS) entry which is preliminary data.</text>
</comment>
<proteinExistence type="predicted"/>
<accession>A0A3R8LSM0</accession>
<evidence type="ECO:0000313" key="3">
    <source>
        <dbReference type="Proteomes" id="UP000270261"/>
    </source>
</evidence>
<dbReference type="GO" id="GO:0008168">
    <property type="term" value="F:methyltransferase activity"/>
    <property type="evidence" value="ECO:0007669"/>
    <property type="project" value="UniProtKB-KW"/>
</dbReference>
<dbReference type="AlphaFoldDB" id="A0A3R8LSM0"/>
<gene>
    <name evidence="2" type="ORF">EHV23_03450</name>
</gene>
<feature type="compositionally biased region" description="Low complexity" evidence="1">
    <location>
        <begin position="322"/>
        <end position="333"/>
    </location>
</feature>
<keyword evidence="3" id="KW-1185">Reference proteome</keyword>
<organism evidence="2 3">
    <name type="scientific">Lautropia dentalis</name>
    <dbReference type="NCBI Taxonomy" id="2490857"/>
    <lineage>
        <taxon>Bacteria</taxon>
        <taxon>Pseudomonadati</taxon>
        <taxon>Pseudomonadota</taxon>
        <taxon>Betaproteobacteria</taxon>
        <taxon>Burkholderiales</taxon>
        <taxon>Burkholderiaceae</taxon>
        <taxon>Lautropia</taxon>
    </lineage>
</organism>
<evidence type="ECO:0000313" key="2">
    <source>
        <dbReference type="EMBL" id="RRN45296.1"/>
    </source>
</evidence>
<dbReference type="NCBIfam" id="TIGR04325">
    <property type="entry name" value="MTase_LIC12133"/>
    <property type="match status" value="1"/>
</dbReference>
<protein>
    <submittedName>
        <fullName evidence="2">Methyltransferase, TIGR04325 family</fullName>
        <ecNumber evidence="2">2.1.1.-</ecNumber>
    </submittedName>
</protein>
<dbReference type="EMBL" id="RRUE01000001">
    <property type="protein sequence ID" value="RRN45296.1"/>
    <property type="molecule type" value="Genomic_DNA"/>
</dbReference>
<dbReference type="Proteomes" id="UP000270261">
    <property type="component" value="Unassembled WGS sequence"/>
</dbReference>
<feature type="region of interest" description="Disordered" evidence="1">
    <location>
        <begin position="320"/>
        <end position="370"/>
    </location>
</feature>
<sequence length="370" mass="40415">MVDPRRPASAQVGGASCCAVAWHRRCGGCTTGNSTPPSLWIFDMSIVKRLVKSQRWISQHGPMGHARTAYLKHQFVHARAAHLFRGVFDSFEKAVASAPDTAPTSYDNTASAQLYLERLQLDDYDHPALFWMADAVYRGLTRVADIGGAVGIKYFAFQPFIDYPENLRWLVIDMPAVAAEGRRFATVRGVDGQLQFSDQLADADGCEVLYASGALQYLDRSLPDILAGFETKPRRIIINTTPIHDRHAFFTLNSIGTAYCGYRVEAREPFIEAVQAQGYVLRDQWRNLGKRMPIIGKPEYSVEHYSGFCFDLKADADRNLQAGADGNGPPDAGRNSKANAGRDGLPDANGSPKAQAARNGSPGADGESAG</sequence>
<dbReference type="EC" id="2.1.1.-" evidence="2"/>